<dbReference type="InterPro" id="IPR024072">
    <property type="entry name" value="DHFR-like_dom_sf"/>
</dbReference>
<comment type="pathway">
    <text evidence="1">Cofactor biosynthesis; riboflavin biosynthesis.</text>
</comment>
<proteinExistence type="predicted"/>
<comment type="caution">
    <text evidence="5">The sequence shown here is derived from an EMBL/GenBank/DDBJ whole genome shotgun (WGS) entry which is preliminary data.</text>
</comment>
<dbReference type="Pfam" id="PF01872">
    <property type="entry name" value="RibD_C"/>
    <property type="match status" value="1"/>
</dbReference>
<dbReference type="AlphaFoldDB" id="A0A9D2A3S3"/>
<dbReference type="PANTHER" id="PTHR38011">
    <property type="entry name" value="DIHYDROFOLATE REDUCTASE FAMILY PROTEIN (AFU_ORTHOLOGUE AFUA_8G06820)"/>
    <property type="match status" value="1"/>
</dbReference>
<reference evidence="5" key="2">
    <citation type="submission" date="2021-04" db="EMBL/GenBank/DDBJ databases">
        <authorList>
            <person name="Gilroy R."/>
        </authorList>
    </citation>
    <scope>NUCLEOTIDE SEQUENCE</scope>
    <source>
        <strain evidence="5">ChiHjej12B11-24981</strain>
    </source>
</reference>
<evidence type="ECO:0000259" key="4">
    <source>
        <dbReference type="Pfam" id="PF01872"/>
    </source>
</evidence>
<name>A0A9D2A3S3_9BACE</name>
<evidence type="ECO:0000256" key="2">
    <source>
        <dbReference type="ARBA" id="ARBA00022857"/>
    </source>
</evidence>
<evidence type="ECO:0000313" key="6">
    <source>
        <dbReference type="Proteomes" id="UP000824023"/>
    </source>
</evidence>
<organism evidence="5 6">
    <name type="scientific">Candidatus Bacteroides merdipullorum</name>
    <dbReference type="NCBI Taxonomy" id="2838474"/>
    <lineage>
        <taxon>Bacteria</taxon>
        <taxon>Pseudomonadati</taxon>
        <taxon>Bacteroidota</taxon>
        <taxon>Bacteroidia</taxon>
        <taxon>Bacteroidales</taxon>
        <taxon>Bacteroidaceae</taxon>
        <taxon>Bacteroides</taxon>
    </lineage>
</organism>
<dbReference type="Proteomes" id="UP000824023">
    <property type="component" value="Unassembled WGS sequence"/>
</dbReference>
<reference evidence="5" key="1">
    <citation type="journal article" date="2021" name="PeerJ">
        <title>Extensive microbial diversity within the chicken gut microbiome revealed by metagenomics and culture.</title>
        <authorList>
            <person name="Gilroy R."/>
            <person name="Ravi A."/>
            <person name="Getino M."/>
            <person name="Pursley I."/>
            <person name="Horton D.L."/>
            <person name="Alikhan N.F."/>
            <person name="Baker D."/>
            <person name="Gharbi K."/>
            <person name="Hall N."/>
            <person name="Watson M."/>
            <person name="Adriaenssens E.M."/>
            <person name="Foster-Nyarko E."/>
            <person name="Jarju S."/>
            <person name="Secka A."/>
            <person name="Antonio M."/>
            <person name="Oren A."/>
            <person name="Chaudhuri R.R."/>
            <person name="La Ragione R."/>
            <person name="Hildebrand F."/>
            <person name="Pallen M.J."/>
        </authorList>
    </citation>
    <scope>NUCLEOTIDE SEQUENCE</scope>
    <source>
        <strain evidence="5">ChiHjej12B11-24981</strain>
    </source>
</reference>
<dbReference type="SUPFAM" id="SSF53597">
    <property type="entry name" value="Dihydrofolate reductase-like"/>
    <property type="match status" value="1"/>
</dbReference>
<evidence type="ECO:0000313" key="5">
    <source>
        <dbReference type="EMBL" id="HIZ00809.1"/>
    </source>
</evidence>
<dbReference type="PANTHER" id="PTHR38011:SF7">
    <property type="entry name" value="2,5-DIAMINO-6-RIBOSYLAMINO-4(3H)-PYRIMIDINONE 5'-PHOSPHATE REDUCTASE"/>
    <property type="match status" value="1"/>
</dbReference>
<protein>
    <submittedName>
        <fullName evidence="5">Dihydrofolate reductase family protein</fullName>
    </submittedName>
</protein>
<dbReference type="Gene3D" id="3.40.430.10">
    <property type="entry name" value="Dihydrofolate Reductase, subunit A"/>
    <property type="match status" value="1"/>
</dbReference>
<keyword evidence="3" id="KW-0560">Oxidoreductase</keyword>
<sequence>MKPYIVCHMMQSVDGRIACDMVDKISGDEYYTALDSLNCPTIVEGKVTLQLHVTGFAPYTPDDATPVGREEIHVACRADAYAVSVDSAGTLLWTAENCREERPRLCLVSERAPREYLARLRALGLSYIATGKEQVDLRRAVEILAEHFGVKRMAVVGGGKLNGGFLDAGLLDEISVMTAPGIDGRSGQPALFDGRADSGTFLPLGLTYQSCRVLDNGVIWTRYTLPGIGAAEMRG</sequence>
<dbReference type="InterPro" id="IPR002734">
    <property type="entry name" value="RibDG_C"/>
</dbReference>
<keyword evidence="2" id="KW-0521">NADP</keyword>
<dbReference type="InterPro" id="IPR050765">
    <property type="entry name" value="Riboflavin_Biosynth_HTPR"/>
</dbReference>
<feature type="domain" description="Bacterial bifunctional deaminase-reductase C-terminal" evidence="4">
    <location>
        <begin position="3"/>
        <end position="219"/>
    </location>
</feature>
<evidence type="ECO:0000256" key="3">
    <source>
        <dbReference type="ARBA" id="ARBA00023002"/>
    </source>
</evidence>
<gene>
    <name evidence="5" type="ORF">H9819_00960</name>
</gene>
<accession>A0A9D2A3S3</accession>
<evidence type="ECO:0000256" key="1">
    <source>
        <dbReference type="ARBA" id="ARBA00005104"/>
    </source>
</evidence>
<dbReference type="EMBL" id="DXCK01000014">
    <property type="protein sequence ID" value="HIZ00809.1"/>
    <property type="molecule type" value="Genomic_DNA"/>
</dbReference>
<dbReference type="GO" id="GO:0008703">
    <property type="term" value="F:5-amino-6-(5-phosphoribosylamino)uracil reductase activity"/>
    <property type="evidence" value="ECO:0007669"/>
    <property type="project" value="InterPro"/>
</dbReference>
<dbReference type="GO" id="GO:0009231">
    <property type="term" value="P:riboflavin biosynthetic process"/>
    <property type="evidence" value="ECO:0007669"/>
    <property type="project" value="InterPro"/>
</dbReference>